<dbReference type="InterPro" id="IPR005162">
    <property type="entry name" value="Retrotrans_gag_dom"/>
</dbReference>
<reference evidence="3" key="1">
    <citation type="submission" date="2018-05" db="EMBL/GenBank/DDBJ databases">
        <title>Draft genome of Mucuna pruriens seed.</title>
        <authorList>
            <person name="Nnadi N.E."/>
            <person name="Vos R."/>
            <person name="Hasami M.H."/>
            <person name="Devisetty U.K."/>
            <person name="Aguiy J.C."/>
        </authorList>
    </citation>
    <scope>NUCLEOTIDE SEQUENCE [LARGE SCALE GENOMIC DNA]</scope>
    <source>
        <strain evidence="3">JCA_2017</strain>
    </source>
</reference>
<dbReference type="AlphaFoldDB" id="A0A371I327"/>
<gene>
    <name evidence="3" type="ORF">CR513_06270</name>
</gene>
<dbReference type="PANTHER" id="PTHR35046:SF9">
    <property type="entry name" value="RNA-DIRECTED DNA POLYMERASE"/>
    <property type="match status" value="1"/>
</dbReference>
<proteinExistence type="predicted"/>
<dbReference type="Proteomes" id="UP000257109">
    <property type="component" value="Unassembled WGS sequence"/>
</dbReference>
<keyword evidence="4" id="KW-1185">Reference proteome</keyword>
<evidence type="ECO:0000259" key="2">
    <source>
        <dbReference type="Pfam" id="PF03732"/>
    </source>
</evidence>
<accession>A0A371I327</accession>
<evidence type="ECO:0000313" key="3">
    <source>
        <dbReference type="EMBL" id="RDY09354.1"/>
    </source>
</evidence>
<protein>
    <recommendedName>
        <fullName evidence="2">Retrotransposon gag domain-containing protein</fullName>
    </recommendedName>
</protein>
<feature type="compositionally biased region" description="Basic and acidic residues" evidence="1">
    <location>
        <begin position="183"/>
        <end position="195"/>
    </location>
</feature>
<sequence length="207" mass="24810">MTQEYEDSHAFNVIDLSPYDTERHARNRRDRLEPRRDNLESVKCKFPFFLGENNLDAYLDWDIKVEKLFECHDIKENSKVKLVTLEFSGYALAWWYQIMYDVRRIRKSPCDSWDELKKELIERFVSSYYARDLYVQLQREIQDIVELHHYSTLEDLVHQATKVESQLNRKLSSMKSYPSSSCKGKERDKEKPRRDKNPKKGSVTSQD</sequence>
<dbReference type="Pfam" id="PF03732">
    <property type="entry name" value="Retrotrans_gag"/>
    <property type="match status" value="1"/>
</dbReference>
<dbReference type="EMBL" id="QJKJ01001070">
    <property type="protein sequence ID" value="RDY09354.1"/>
    <property type="molecule type" value="Genomic_DNA"/>
</dbReference>
<comment type="caution">
    <text evidence="3">The sequence shown here is derived from an EMBL/GenBank/DDBJ whole genome shotgun (WGS) entry which is preliminary data.</text>
</comment>
<name>A0A371I327_MUCPR</name>
<feature type="region of interest" description="Disordered" evidence="1">
    <location>
        <begin position="168"/>
        <end position="207"/>
    </location>
</feature>
<feature type="non-terminal residue" evidence="3">
    <location>
        <position position="1"/>
    </location>
</feature>
<evidence type="ECO:0000313" key="4">
    <source>
        <dbReference type="Proteomes" id="UP000257109"/>
    </source>
</evidence>
<feature type="domain" description="Retrotransposon gag" evidence="2">
    <location>
        <begin position="81"/>
        <end position="161"/>
    </location>
</feature>
<dbReference type="OrthoDB" id="1934635at2759"/>
<organism evidence="3 4">
    <name type="scientific">Mucuna pruriens</name>
    <name type="common">Velvet bean</name>
    <name type="synonym">Dolichos pruriens</name>
    <dbReference type="NCBI Taxonomy" id="157652"/>
    <lineage>
        <taxon>Eukaryota</taxon>
        <taxon>Viridiplantae</taxon>
        <taxon>Streptophyta</taxon>
        <taxon>Embryophyta</taxon>
        <taxon>Tracheophyta</taxon>
        <taxon>Spermatophyta</taxon>
        <taxon>Magnoliopsida</taxon>
        <taxon>eudicotyledons</taxon>
        <taxon>Gunneridae</taxon>
        <taxon>Pentapetalae</taxon>
        <taxon>rosids</taxon>
        <taxon>fabids</taxon>
        <taxon>Fabales</taxon>
        <taxon>Fabaceae</taxon>
        <taxon>Papilionoideae</taxon>
        <taxon>50 kb inversion clade</taxon>
        <taxon>NPAAA clade</taxon>
        <taxon>indigoferoid/millettioid clade</taxon>
        <taxon>Phaseoleae</taxon>
        <taxon>Mucuna</taxon>
    </lineage>
</organism>
<dbReference type="PANTHER" id="PTHR35046">
    <property type="entry name" value="ZINC KNUCKLE (CCHC-TYPE) FAMILY PROTEIN"/>
    <property type="match status" value="1"/>
</dbReference>
<evidence type="ECO:0000256" key="1">
    <source>
        <dbReference type="SAM" id="MobiDB-lite"/>
    </source>
</evidence>